<organism evidence="3">
    <name type="scientific">viral metagenome</name>
    <dbReference type="NCBI Taxonomy" id="1070528"/>
    <lineage>
        <taxon>unclassified sequences</taxon>
        <taxon>metagenomes</taxon>
        <taxon>organismal metagenomes</taxon>
    </lineage>
</organism>
<protein>
    <recommendedName>
        <fullName evidence="4">Major capsid protein N-terminal domain-containing protein</fullName>
    </recommendedName>
</protein>
<dbReference type="EMBL" id="MN739111">
    <property type="protein sequence ID" value="QHS89528.1"/>
    <property type="molecule type" value="Genomic_DNA"/>
</dbReference>
<accession>A0A6C0BDG3</accession>
<feature type="domain" description="Major capsid protein C-terminal" evidence="1">
    <location>
        <begin position="312"/>
        <end position="510"/>
    </location>
</feature>
<feature type="domain" description="Major capsid protein N-terminal" evidence="2">
    <location>
        <begin position="26"/>
        <end position="240"/>
    </location>
</feature>
<dbReference type="InterPro" id="IPR007542">
    <property type="entry name" value="MCP_C"/>
</dbReference>
<dbReference type="Gene3D" id="2.70.9.10">
    <property type="entry name" value="Adenovirus Type 2 Hexon, domain 4"/>
    <property type="match status" value="1"/>
</dbReference>
<evidence type="ECO:0000259" key="2">
    <source>
        <dbReference type="Pfam" id="PF16903"/>
    </source>
</evidence>
<dbReference type="Pfam" id="PF16903">
    <property type="entry name" value="Capsid_N"/>
    <property type="match status" value="1"/>
</dbReference>
<dbReference type="InterPro" id="IPR038519">
    <property type="entry name" value="MCP_C_sf"/>
</dbReference>
<name>A0A6C0BDG3_9ZZZZ</name>
<reference evidence="3" key="1">
    <citation type="journal article" date="2020" name="Nature">
        <title>Giant virus diversity and host interactions through global metagenomics.</title>
        <authorList>
            <person name="Schulz F."/>
            <person name="Roux S."/>
            <person name="Paez-Espino D."/>
            <person name="Jungbluth S."/>
            <person name="Walsh D.A."/>
            <person name="Denef V.J."/>
            <person name="McMahon K.D."/>
            <person name="Konstantinidis K.T."/>
            <person name="Eloe-Fadrosh E.A."/>
            <person name="Kyrpides N.C."/>
            <person name="Woyke T."/>
        </authorList>
    </citation>
    <scope>NUCLEOTIDE SEQUENCE</scope>
    <source>
        <strain evidence="3">GVMAG-M-3300010158-60</strain>
    </source>
</reference>
<dbReference type="AlphaFoldDB" id="A0A6C0BDG3"/>
<sequence>MTGGGLISLVAYGAQNVILSGNPQMTYFYKAFRRYSHFAMESVSSPLEGPNELFFDQPIRIRSKIQRVADLVSDMYFSFRIPDIYSKYVVPTAGRTSQFQFQWVRYLGAAIIQNVAFFVGGQKIQEFDGTYIMSKAMCDYDFDKFDKWKILVGDVPELTEPAKGIYAGGAGATGYPSVFQNPNAAITSQVNRPSIFGQDIHVPLPFWFTEASEALPLVGLQYHECEVQITLNPINQLYTYLDVSGYRVAPGYRMNQDSLEIQTNLPQYGQISDLSGQIRNFLTDWGVTLPSLNTWFLNPRLQTTYIYLPKEEQKIFATSPLSYLMYQVTNYPFLGLYTRQTLDLETHNPITRLLFITRRSDAPTRNDFSNMTNWWNYPYPPFIATPGQTPMNTRAFSSGLLVGQGQLQIIRNLRVLADGNEIQEEKPIDYFTKITPWKFVSGFPKNIPIYSFCLSSPSPQPSGSINSSRIRNFQVEVDVYPLPAGTTYTYDLNIYVENINFFEIASGMGGLKYAL</sequence>
<evidence type="ECO:0000259" key="1">
    <source>
        <dbReference type="Pfam" id="PF04451"/>
    </source>
</evidence>
<dbReference type="SUPFAM" id="SSF49749">
    <property type="entry name" value="Group II dsDNA viruses VP"/>
    <property type="match status" value="2"/>
</dbReference>
<dbReference type="GO" id="GO:0005198">
    <property type="term" value="F:structural molecule activity"/>
    <property type="evidence" value="ECO:0007669"/>
    <property type="project" value="InterPro"/>
</dbReference>
<dbReference type="InterPro" id="IPR016112">
    <property type="entry name" value="VP_dsDNA_II"/>
</dbReference>
<evidence type="ECO:0000313" key="3">
    <source>
        <dbReference type="EMBL" id="QHS89528.1"/>
    </source>
</evidence>
<evidence type="ECO:0008006" key="4">
    <source>
        <dbReference type="Google" id="ProtNLM"/>
    </source>
</evidence>
<dbReference type="Gene3D" id="2.70.9.20">
    <property type="entry name" value="Major capsid protein Vp54"/>
    <property type="match status" value="1"/>
</dbReference>
<dbReference type="InterPro" id="IPR031654">
    <property type="entry name" value="Capsid_N"/>
</dbReference>
<dbReference type="Pfam" id="PF04451">
    <property type="entry name" value="Capsid_NCLDV"/>
    <property type="match status" value="1"/>
</dbReference>
<proteinExistence type="predicted"/>